<dbReference type="PANTHER" id="PTHR33542">
    <property type="entry name" value="SIROHYDROCHLORIN FERROCHELATASE, CHLOROPLASTIC"/>
    <property type="match status" value="1"/>
</dbReference>
<dbReference type="RefSeq" id="WP_259869822.1">
    <property type="nucleotide sequence ID" value="NZ_JAMQJZ010000002.1"/>
</dbReference>
<dbReference type="Pfam" id="PF01903">
    <property type="entry name" value="CbiX"/>
    <property type="match status" value="2"/>
</dbReference>
<dbReference type="SUPFAM" id="SSF53800">
    <property type="entry name" value="Chelatase"/>
    <property type="match status" value="1"/>
</dbReference>
<dbReference type="CDD" id="cd03416">
    <property type="entry name" value="CbiX_SirB_N"/>
    <property type="match status" value="1"/>
</dbReference>
<evidence type="ECO:0000313" key="4">
    <source>
        <dbReference type="Proteomes" id="UP001145072"/>
    </source>
</evidence>
<evidence type="ECO:0000256" key="1">
    <source>
        <dbReference type="ARBA" id="ARBA00022723"/>
    </source>
</evidence>
<dbReference type="InterPro" id="IPR002762">
    <property type="entry name" value="CbiX-like"/>
</dbReference>
<dbReference type="Gene3D" id="3.40.50.1400">
    <property type="match status" value="2"/>
</dbReference>
<name>A0A9X4AH72_9BACI</name>
<evidence type="ECO:0000313" key="3">
    <source>
        <dbReference type="EMBL" id="MDC3419409.1"/>
    </source>
</evidence>
<organism evidence="3 4">
    <name type="scientific">Aquibacillus koreensis</name>
    <dbReference type="NCBI Taxonomy" id="279446"/>
    <lineage>
        <taxon>Bacteria</taxon>
        <taxon>Bacillati</taxon>
        <taxon>Bacillota</taxon>
        <taxon>Bacilli</taxon>
        <taxon>Bacillales</taxon>
        <taxon>Bacillaceae</taxon>
        <taxon>Aquibacillus</taxon>
    </lineage>
</organism>
<keyword evidence="4" id="KW-1185">Reference proteome</keyword>
<dbReference type="EMBL" id="JAMQJZ010000002">
    <property type="protein sequence ID" value="MDC3419409.1"/>
    <property type="molecule type" value="Genomic_DNA"/>
</dbReference>
<dbReference type="GO" id="GO:0046872">
    <property type="term" value="F:metal ion binding"/>
    <property type="evidence" value="ECO:0007669"/>
    <property type="project" value="UniProtKB-KW"/>
</dbReference>
<dbReference type="PANTHER" id="PTHR33542:SF3">
    <property type="entry name" value="SIROHYDROCHLORIN FERROCHELATASE, CHLOROPLASTIC"/>
    <property type="match status" value="1"/>
</dbReference>
<dbReference type="Proteomes" id="UP001145072">
    <property type="component" value="Unassembled WGS sequence"/>
</dbReference>
<protein>
    <submittedName>
        <fullName evidence="3">Sirohydrochlorin chelatase</fullName>
    </submittedName>
</protein>
<reference evidence="3" key="1">
    <citation type="submission" date="2022-06" db="EMBL/GenBank/DDBJ databases">
        <title>Aquibacillus sp. a new bacterium isolated from soil saline samples.</title>
        <authorList>
            <person name="Galisteo C."/>
            <person name="De La Haba R."/>
            <person name="Sanchez-Porro C."/>
            <person name="Ventosa A."/>
        </authorList>
    </citation>
    <scope>NUCLEOTIDE SEQUENCE</scope>
    <source>
        <strain evidence="3">JCM 12387</strain>
    </source>
</reference>
<keyword evidence="2" id="KW-0456">Lyase</keyword>
<evidence type="ECO:0000256" key="2">
    <source>
        <dbReference type="ARBA" id="ARBA00023239"/>
    </source>
</evidence>
<dbReference type="AlphaFoldDB" id="A0A9X4AH72"/>
<comment type="caution">
    <text evidence="3">The sequence shown here is derived from an EMBL/GenBank/DDBJ whole genome shotgun (WGS) entry which is preliminary data.</text>
</comment>
<keyword evidence="1" id="KW-0479">Metal-binding</keyword>
<accession>A0A9X4AH72</accession>
<dbReference type="GO" id="GO:0016829">
    <property type="term" value="F:lyase activity"/>
    <property type="evidence" value="ECO:0007669"/>
    <property type="project" value="UniProtKB-KW"/>
</dbReference>
<sequence length="242" mass="27185">MDAIVYVGHGSRAEARNKEFIQFMDMVYPQIPVDVQTYAFLELAEPSITDAVTDCIRKGATRVTVVPILLLSGIHVVEDIPNEIAEICSQYPNIDIDQVGPLGADEVVVNVLKARLDEAIGELPNKKAVLLISHGSRNKDAPHEFEQLASQLKEMLPFDADVSTAYLKTTQPSIEQQLEKMAMNQYDEIYVIPHFLFAGGFVKTIENVLDNYHDRMPKTKLICCEPTGFDQSYTELIEKRLE</sequence>
<proteinExistence type="predicted"/>
<gene>
    <name evidence="3" type="ORF">NC661_03410</name>
</gene>
<dbReference type="InterPro" id="IPR050963">
    <property type="entry name" value="Sirohydro_Cobaltochel/CbiX"/>
</dbReference>